<feature type="domain" description="DUF4218" evidence="1">
    <location>
        <begin position="521"/>
        <end position="587"/>
    </location>
</feature>
<dbReference type="AlphaFoldDB" id="A0AAQ3TUU5"/>
<evidence type="ECO:0000313" key="3">
    <source>
        <dbReference type="EMBL" id="WVZ80161.1"/>
    </source>
</evidence>
<evidence type="ECO:0000259" key="1">
    <source>
        <dbReference type="Pfam" id="PF13960"/>
    </source>
</evidence>
<accession>A0AAQ3TUU5</accession>
<evidence type="ECO:0000313" key="4">
    <source>
        <dbReference type="Proteomes" id="UP001341281"/>
    </source>
</evidence>
<evidence type="ECO:0008006" key="5">
    <source>
        <dbReference type="Google" id="ProtNLM"/>
    </source>
</evidence>
<name>A0AAQ3TUU5_PASNO</name>
<keyword evidence="4" id="KW-1185">Reference proteome</keyword>
<dbReference type="InterPro" id="IPR029480">
    <property type="entry name" value="Transpos_assoc"/>
</dbReference>
<dbReference type="Pfam" id="PF13960">
    <property type="entry name" value="DUF4218"/>
    <property type="match status" value="1"/>
</dbReference>
<reference evidence="3 4" key="1">
    <citation type="submission" date="2024-02" db="EMBL/GenBank/DDBJ databases">
        <title>High-quality chromosome-scale genome assembly of Pensacola bahiagrass (Paspalum notatum Flugge var. saurae).</title>
        <authorList>
            <person name="Vega J.M."/>
            <person name="Podio M."/>
            <person name="Orjuela J."/>
            <person name="Siena L.A."/>
            <person name="Pessino S.C."/>
            <person name="Combes M.C."/>
            <person name="Mariac C."/>
            <person name="Albertini E."/>
            <person name="Pupilli F."/>
            <person name="Ortiz J.P.A."/>
            <person name="Leblanc O."/>
        </authorList>
    </citation>
    <scope>NUCLEOTIDE SEQUENCE [LARGE SCALE GENOMIC DNA]</scope>
    <source>
        <strain evidence="3">R1</strain>
        <tissue evidence="3">Leaf</tissue>
    </source>
</reference>
<gene>
    <name evidence="3" type="ORF">U9M48_027660</name>
</gene>
<dbReference type="PANTHER" id="PTHR10775">
    <property type="entry name" value="OS08G0208400 PROTEIN"/>
    <property type="match status" value="1"/>
</dbReference>
<feature type="domain" description="Transposase-associated" evidence="2">
    <location>
        <begin position="7"/>
        <end position="73"/>
    </location>
</feature>
<sequence length="589" mass="69007">MYDRWKSDGAHSKEWAQIANAFLNHALAGPARIVLCPCCECGNLVYHRKEQVQEHLCKNGFMPDYMVWSKHGECRERPFERDCNNNNNNHDRMHEMLNDLGRQFDVGPEAEERSTLPNELEDFYRLLATVDEVLHDSTKVTVLEAVTRLMSGKAKFNFSNECYNFIVKLIDDILSPNHKMPKDMYQAKQMLKSLGMSYDKIDACENNFMLSRKNDDEKLSHCKRVASRDMSRFKQLYLSNATAHPMRWSKERKREHDDDIMIHPSNGEAWQALDRFDPEFESPEHLGKNLNVFLEPLIEELQELWIGVEAYDVVANEKFTAPITKRRPSKRLKGEQIVEWLNELVDDDDGGFLGYGEEHNWTHKSCLWELPYAKALVLPYNIDVMHQERNVAEHIISMVFDTDKTKDNVNARKDLAEICDRPWLEIQINSNGKESRPRAPYCLKPEDRKQILKWLQTLKFPDRYAANIKRAVNVSTSKLNGLKSHDYHILMERLLPVMFHGYFDDELWKLFAELSYFYRQLCAKVISNKLMCDLEKGIPVLLCKMEKIFPPGFFNVMEHLLVHLPWEALVAGPLQFRWMYPAERELKKA</sequence>
<dbReference type="InterPro" id="IPR025452">
    <property type="entry name" value="DUF4218"/>
</dbReference>
<proteinExistence type="predicted"/>
<dbReference type="Pfam" id="PF13963">
    <property type="entry name" value="Transpos_assoc"/>
    <property type="match status" value="1"/>
</dbReference>
<dbReference type="EMBL" id="CP144750">
    <property type="protein sequence ID" value="WVZ80161.1"/>
    <property type="molecule type" value="Genomic_DNA"/>
</dbReference>
<protein>
    <recommendedName>
        <fullName evidence="5">Transposase-associated domain-containing protein</fullName>
    </recommendedName>
</protein>
<evidence type="ECO:0000259" key="2">
    <source>
        <dbReference type="Pfam" id="PF13963"/>
    </source>
</evidence>
<dbReference type="Proteomes" id="UP001341281">
    <property type="component" value="Chromosome 06"/>
</dbReference>
<organism evidence="3 4">
    <name type="scientific">Paspalum notatum var. saurae</name>
    <dbReference type="NCBI Taxonomy" id="547442"/>
    <lineage>
        <taxon>Eukaryota</taxon>
        <taxon>Viridiplantae</taxon>
        <taxon>Streptophyta</taxon>
        <taxon>Embryophyta</taxon>
        <taxon>Tracheophyta</taxon>
        <taxon>Spermatophyta</taxon>
        <taxon>Magnoliopsida</taxon>
        <taxon>Liliopsida</taxon>
        <taxon>Poales</taxon>
        <taxon>Poaceae</taxon>
        <taxon>PACMAD clade</taxon>
        <taxon>Panicoideae</taxon>
        <taxon>Andropogonodae</taxon>
        <taxon>Paspaleae</taxon>
        <taxon>Paspalinae</taxon>
        <taxon>Paspalum</taxon>
    </lineage>
</organism>
<dbReference type="PANTHER" id="PTHR10775:SF166">
    <property type="entry name" value="OS04G0146034 PROTEIN"/>
    <property type="match status" value="1"/>
</dbReference>